<evidence type="ECO:0000313" key="2">
    <source>
        <dbReference type="EMBL" id="CAD7255792.1"/>
    </source>
</evidence>
<proteinExistence type="predicted"/>
<feature type="region of interest" description="Disordered" evidence="1">
    <location>
        <begin position="99"/>
        <end position="191"/>
    </location>
</feature>
<organism evidence="2">
    <name type="scientific">Timema shepardi</name>
    <name type="common">Walking stick</name>
    <dbReference type="NCBI Taxonomy" id="629360"/>
    <lineage>
        <taxon>Eukaryota</taxon>
        <taxon>Metazoa</taxon>
        <taxon>Ecdysozoa</taxon>
        <taxon>Arthropoda</taxon>
        <taxon>Hexapoda</taxon>
        <taxon>Insecta</taxon>
        <taxon>Pterygota</taxon>
        <taxon>Neoptera</taxon>
        <taxon>Polyneoptera</taxon>
        <taxon>Phasmatodea</taxon>
        <taxon>Timematodea</taxon>
        <taxon>Timematoidea</taxon>
        <taxon>Timematidae</taxon>
        <taxon>Timema</taxon>
    </lineage>
</organism>
<feature type="compositionally biased region" description="Polar residues" evidence="1">
    <location>
        <begin position="8"/>
        <end position="20"/>
    </location>
</feature>
<feature type="compositionally biased region" description="Basic and acidic residues" evidence="1">
    <location>
        <begin position="152"/>
        <end position="166"/>
    </location>
</feature>
<sequence>MASLVLADSSQLTSDSQHLVSKTKEQPQKDDPESKLEPQKEMSEKKRNSTVQKSRQALGKVKSETGKGKLSSQDVKNIVTTQSHTLVKNVVKTMSYHIPAKNTDSGDTLTHRSQRSYRTTTQAGTKKLHRERTRTRTLSPTEVKMAQSIQAEIEKEQQMKREKSESSTKPSPSRTMANDTSNTDDEEEISDSIDKDDYEDDFELKQHFTILLVKQVQMQNFQLSMKELMRLKTILSIALSMVLRRSQLELKSS</sequence>
<feature type="compositionally biased region" description="Basic residues" evidence="1">
    <location>
        <begin position="126"/>
        <end position="135"/>
    </location>
</feature>
<protein>
    <submittedName>
        <fullName evidence="2">Uncharacterized protein</fullName>
    </submittedName>
</protein>
<feature type="region of interest" description="Disordered" evidence="1">
    <location>
        <begin position="1"/>
        <end position="77"/>
    </location>
</feature>
<accession>A0A7R9FV86</accession>
<gene>
    <name evidence="2" type="ORF">TSIB3V08_LOCUS84</name>
</gene>
<evidence type="ECO:0000256" key="1">
    <source>
        <dbReference type="SAM" id="MobiDB-lite"/>
    </source>
</evidence>
<dbReference type="EMBL" id="OC000024">
    <property type="protein sequence ID" value="CAD7255792.1"/>
    <property type="molecule type" value="Genomic_DNA"/>
</dbReference>
<dbReference type="AlphaFoldDB" id="A0A7R9FV86"/>
<feature type="compositionally biased region" description="Low complexity" evidence="1">
    <location>
        <begin position="167"/>
        <end position="181"/>
    </location>
</feature>
<reference evidence="2" key="1">
    <citation type="submission" date="2020-11" db="EMBL/GenBank/DDBJ databases">
        <authorList>
            <person name="Tran Van P."/>
        </authorList>
    </citation>
    <scope>NUCLEOTIDE SEQUENCE</scope>
</reference>
<feature type="compositionally biased region" description="Acidic residues" evidence="1">
    <location>
        <begin position="182"/>
        <end position="191"/>
    </location>
</feature>
<feature type="compositionally biased region" description="Basic and acidic residues" evidence="1">
    <location>
        <begin position="22"/>
        <end position="47"/>
    </location>
</feature>
<name>A0A7R9FV86_TIMSH</name>